<dbReference type="AlphaFoldDB" id="A0A1B2DYL8"/>
<organism evidence="1">
    <name type="scientific">Paenibacillus ihbetae</name>
    <dbReference type="NCBI Taxonomy" id="1870820"/>
    <lineage>
        <taxon>Bacteria</taxon>
        <taxon>Bacillati</taxon>
        <taxon>Bacillota</taxon>
        <taxon>Bacilli</taxon>
        <taxon>Bacillales</taxon>
        <taxon>Paenibacillaceae</taxon>
        <taxon>Paenibacillus</taxon>
    </lineage>
</organism>
<accession>A0A1B2DYL8</accession>
<dbReference type="KEGG" id="pib:BBD41_09570"/>
<evidence type="ECO:0000313" key="1">
    <source>
        <dbReference type="EMBL" id="ANY72815.1"/>
    </source>
</evidence>
<proteinExistence type="predicted"/>
<protein>
    <submittedName>
        <fullName evidence="1">Uncharacterized protein</fullName>
    </submittedName>
</protein>
<name>A0A1B2DYL8_9BACL</name>
<dbReference type="EMBL" id="CP016809">
    <property type="protein sequence ID" value="ANY72815.1"/>
    <property type="molecule type" value="Genomic_DNA"/>
</dbReference>
<gene>
    <name evidence="1" type="ORF">BBD41_09570</name>
</gene>
<reference evidence="1" key="1">
    <citation type="submission" date="2016-08" db="EMBL/GenBank/DDBJ databases">
        <title>Complete Genome Seqeunce of Paenibacillus sp. nov. IHBB 9852 from high altitute lake of Indian trans-Himalayas.</title>
        <authorList>
            <person name="Kiran S."/>
            <person name="Swarnkar M.K."/>
            <person name="Rana A."/>
            <person name="Tewari R."/>
            <person name="Gulati A."/>
        </authorList>
    </citation>
    <scope>NUCLEOTIDE SEQUENCE [LARGE SCALE GENOMIC DNA]</scope>
    <source>
        <strain evidence="1">IHBB 9852</strain>
    </source>
</reference>
<dbReference type="RefSeq" id="WP_099477436.1">
    <property type="nucleotide sequence ID" value="NZ_CP016809.1"/>
</dbReference>
<sequence length="180" mass="21356">MFKINFRFVDEDIQQFRKINSEQFDKDFGGDISGQIELIFDDRSVGFYHDEVPFGNELIFHWFCRLNEVLEILESSDSSHYIAMNIMGSDQWIEIVNEGRLRVSLINSPGMTEIQDFIIKTPLLHTDTKEWGDILIDHAEFKNEIKNSTLKLLQQINDLNSDLLRSNKLRRIQEFRRYYT</sequence>
<dbReference type="GeneID" id="48308490"/>